<dbReference type="PhylomeDB" id="A8AA82"/>
<feature type="domain" description="RNA polymerase subunit H/Rpb5 C-terminal" evidence="5">
    <location>
        <begin position="2"/>
        <end position="70"/>
    </location>
</feature>
<keyword evidence="2 4" id="KW-0548">Nucleotidyltransferase</keyword>
<reference evidence="6 7" key="1">
    <citation type="journal article" date="2008" name="Genome Biol.">
        <title>A genomic analysis of the archaeal system Ignicoccus hospitalis-Nanoarchaeum equitans.</title>
        <authorList>
            <person name="Podar M."/>
            <person name="Anderson I."/>
            <person name="Makarova K.S."/>
            <person name="Elkins J.G."/>
            <person name="Ivanova N."/>
            <person name="Wall M.A."/>
            <person name="Lykidis A."/>
            <person name="Mavromatis K."/>
            <person name="Sun H."/>
            <person name="Hudson M.E."/>
            <person name="Chen W."/>
            <person name="Deciu C."/>
            <person name="Hutchison D."/>
            <person name="Eads J.R."/>
            <person name="Anderson A."/>
            <person name="Fernandes F."/>
            <person name="Szeto E."/>
            <person name="Lapidus A."/>
            <person name="Kyrpides N.C."/>
            <person name="Saier M.H.Jr."/>
            <person name="Richardson P.M."/>
            <person name="Rachel R."/>
            <person name="Huber H."/>
            <person name="Eisen J.A."/>
            <person name="Koonin E.V."/>
            <person name="Keller M."/>
            <person name="Stetter K.O."/>
        </authorList>
    </citation>
    <scope>NUCLEOTIDE SEQUENCE [LARGE SCALE GENOMIC DNA]</scope>
    <source>
        <strain evidence="7">KIN4/I / DSM 18386 / JCM 14125</strain>
    </source>
</reference>
<dbReference type="PANTHER" id="PTHR10535">
    <property type="entry name" value="DNA-DIRECTED RNA POLYMERASES I, II, AND III SUBUNIT RPABC1"/>
    <property type="match status" value="1"/>
</dbReference>
<keyword evidence="1 4" id="KW-0240">DNA-directed RNA polymerase</keyword>
<comment type="subunit">
    <text evidence="4">Part of the RNA polymerase complex.</text>
</comment>
<comment type="similarity">
    <text evidence="4">Belongs to the archaeal Rpo5/eukaryotic RPB5 RNA polymerase subunit family.</text>
</comment>
<keyword evidence="4" id="KW-0808">Transferase</keyword>
<keyword evidence="7" id="KW-1185">Reference proteome</keyword>
<dbReference type="GO" id="GO:0003677">
    <property type="term" value="F:DNA binding"/>
    <property type="evidence" value="ECO:0007669"/>
    <property type="project" value="InterPro"/>
</dbReference>
<dbReference type="AlphaFoldDB" id="A8AA82"/>
<dbReference type="Proteomes" id="UP000000262">
    <property type="component" value="Chromosome"/>
</dbReference>
<accession>A8AA82</accession>
<comment type="catalytic activity">
    <reaction evidence="4">
        <text>RNA(n) + a ribonucleoside 5'-triphosphate = RNA(n+1) + diphosphate</text>
        <dbReference type="Rhea" id="RHEA:21248"/>
        <dbReference type="Rhea" id="RHEA-COMP:14527"/>
        <dbReference type="Rhea" id="RHEA-COMP:17342"/>
        <dbReference type="ChEBI" id="CHEBI:33019"/>
        <dbReference type="ChEBI" id="CHEBI:61557"/>
        <dbReference type="ChEBI" id="CHEBI:140395"/>
        <dbReference type="EC" id="2.7.7.6"/>
    </reaction>
</comment>
<dbReference type="PANTHER" id="PTHR10535:SF0">
    <property type="entry name" value="DNA-DIRECTED RNA POLYMERASES I, II, AND III SUBUNIT RPABC1"/>
    <property type="match status" value="1"/>
</dbReference>
<evidence type="ECO:0000313" key="7">
    <source>
        <dbReference type="Proteomes" id="UP000000262"/>
    </source>
</evidence>
<evidence type="ECO:0000256" key="1">
    <source>
        <dbReference type="ARBA" id="ARBA00022478"/>
    </source>
</evidence>
<dbReference type="eggNOG" id="arCOG04258">
    <property type="taxonomic scope" value="Archaea"/>
</dbReference>
<organism evidence="6 7">
    <name type="scientific">Ignicoccus hospitalis (strain KIN4/I / DSM 18386 / JCM 14125)</name>
    <dbReference type="NCBI Taxonomy" id="453591"/>
    <lineage>
        <taxon>Archaea</taxon>
        <taxon>Thermoproteota</taxon>
        <taxon>Thermoprotei</taxon>
        <taxon>Desulfurococcales</taxon>
        <taxon>Desulfurococcaceae</taxon>
        <taxon>Ignicoccus</taxon>
    </lineage>
</organism>
<dbReference type="SUPFAM" id="SSF55287">
    <property type="entry name" value="RPB5-like RNA polymerase subunit"/>
    <property type="match status" value="1"/>
</dbReference>
<dbReference type="STRING" id="453591.Igni_0652"/>
<evidence type="ECO:0000256" key="4">
    <source>
        <dbReference type="HAMAP-Rule" id="MF_00025"/>
    </source>
</evidence>
<dbReference type="EMBL" id="CP000816">
    <property type="protein sequence ID" value="ABU81834.1"/>
    <property type="molecule type" value="Genomic_DNA"/>
</dbReference>
<evidence type="ECO:0000256" key="2">
    <source>
        <dbReference type="ARBA" id="ARBA00022695"/>
    </source>
</evidence>
<dbReference type="KEGG" id="iho:Igni_0652"/>
<dbReference type="GO" id="GO:0000428">
    <property type="term" value="C:DNA-directed RNA polymerase complex"/>
    <property type="evidence" value="ECO:0007669"/>
    <property type="project" value="UniProtKB-KW"/>
</dbReference>
<dbReference type="HAMAP" id="MF_00025">
    <property type="entry name" value="RNApol_Rpo5_RPB5"/>
    <property type="match status" value="1"/>
</dbReference>
<dbReference type="GO" id="GO:0005737">
    <property type="term" value="C:cytoplasm"/>
    <property type="evidence" value="ECO:0007669"/>
    <property type="project" value="UniProtKB-SubCell"/>
</dbReference>
<evidence type="ECO:0000256" key="3">
    <source>
        <dbReference type="ARBA" id="ARBA00023163"/>
    </source>
</evidence>
<comment type="function">
    <text evidence="4">DNA-dependent RNA polymerase (RNAP) catalyzes the transcription of DNA into RNA using the four ribonucleoside triphosphates as substrates.</text>
</comment>
<keyword evidence="4" id="KW-0963">Cytoplasm</keyword>
<dbReference type="GO" id="GO:0006366">
    <property type="term" value="P:transcription by RNA polymerase II"/>
    <property type="evidence" value="ECO:0007669"/>
    <property type="project" value="TreeGrafter"/>
</dbReference>
<dbReference type="NCBIfam" id="NF007129">
    <property type="entry name" value="PRK09570.1"/>
    <property type="match status" value="1"/>
</dbReference>
<dbReference type="GO" id="GO:0006362">
    <property type="term" value="P:transcription elongation by RNA polymerase I"/>
    <property type="evidence" value="ECO:0007669"/>
    <property type="project" value="TreeGrafter"/>
</dbReference>
<dbReference type="InterPro" id="IPR035913">
    <property type="entry name" value="RPB5-like_sf"/>
</dbReference>
<dbReference type="InterPro" id="IPR000783">
    <property type="entry name" value="RNA_pol_subH/Rpb5_C"/>
</dbReference>
<sequence>MDHVLVPQHVKLSPEEAVEELRKWGLRVEQLPLLKASDPVARELDLKPGDIVKIIRKSENAEEVVVFRYVVAG</sequence>
<comment type="subcellular location">
    <subcellularLocation>
        <location evidence="4">Cytoplasm</location>
    </subcellularLocation>
</comment>
<dbReference type="GO" id="GO:0003899">
    <property type="term" value="F:DNA-directed RNA polymerase activity"/>
    <property type="evidence" value="ECO:0007669"/>
    <property type="project" value="UniProtKB-UniRule"/>
</dbReference>
<evidence type="ECO:0000259" key="5">
    <source>
        <dbReference type="Pfam" id="PF01191"/>
    </source>
</evidence>
<gene>
    <name evidence="4" type="primary">rpo5</name>
    <name evidence="4" type="synonym">rpoH</name>
    <name evidence="6" type="ordered locus">Igni_0652</name>
</gene>
<dbReference type="HOGENOM" id="CLU_058320_4_0_2"/>
<dbReference type="Gene3D" id="3.90.940.20">
    <property type="entry name" value="RPB5-like RNA polymerase subunit"/>
    <property type="match status" value="1"/>
</dbReference>
<dbReference type="GO" id="GO:0042797">
    <property type="term" value="P:tRNA transcription by RNA polymerase III"/>
    <property type="evidence" value="ECO:0007669"/>
    <property type="project" value="TreeGrafter"/>
</dbReference>
<dbReference type="InterPro" id="IPR014381">
    <property type="entry name" value="Arch_Rpo5/euc_Rpb5"/>
</dbReference>
<dbReference type="Pfam" id="PF01191">
    <property type="entry name" value="RNA_pol_Rpb5_C"/>
    <property type="match status" value="1"/>
</dbReference>
<proteinExistence type="inferred from homology"/>
<name>A8AA82_IGNH4</name>
<dbReference type="EC" id="2.7.7.6" evidence="4"/>
<keyword evidence="3 4" id="KW-0804">Transcription</keyword>
<evidence type="ECO:0000313" key="6">
    <source>
        <dbReference type="EMBL" id="ABU81834.1"/>
    </source>
</evidence>
<protein>
    <recommendedName>
        <fullName evidence="4">DNA-directed RNA polymerase subunit Rpo5</fullName>
        <ecNumber evidence="4">2.7.7.6</ecNumber>
    </recommendedName>
    <alternativeName>
        <fullName evidence="4">DNA-directed RNA polymerase subunit H</fullName>
    </alternativeName>
</protein>